<feature type="region of interest" description="Disordered" evidence="1">
    <location>
        <begin position="134"/>
        <end position="197"/>
    </location>
</feature>
<dbReference type="InterPro" id="IPR022062">
    <property type="entry name" value="DUF3618"/>
</dbReference>
<gene>
    <name evidence="2" type="ORF">ATJ78_1171</name>
</gene>
<evidence type="ECO:0000313" key="3">
    <source>
        <dbReference type="Proteomes" id="UP000221369"/>
    </source>
</evidence>
<keyword evidence="3" id="KW-1185">Reference proteome</keyword>
<accession>A0A2A9DV47</accession>
<dbReference type="PANTHER" id="PTHR47372">
    <property type="entry name" value="DAUER UP-REGULATED-RELATED"/>
    <property type="match status" value="1"/>
</dbReference>
<feature type="region of interest" description="Disordered" evidence="1">
    <location>
        <begin position="31"/>
        <end position="68"/>
    </location>
</feature>
<feature type="compositionally biased region" description="Basic and acidic residues" evidence="1">
    <location>
        <begin position="134"/>
        <end position="149"/>
    </location>
</feature>
<sequence>MTTDDPNAIRSNIEATRGELGRDVDALADKVSPSKAVHRQTDKMKGAVRRMSDKVMGTASDVGDSVSETASDITDDVSELPHRAAKKAEGNPLAVGLIAFGVGWLASSLIPASSQEKEMGSAIKESAQPLVKEAKDAAKNVAEDLKEPASEAVDNVKQSAEEAAQEVKSEASSAASDVKDDATEAKHAVQDPSQSQG</sequence>
<name>A0A2A9DV47_9MICO</name>
<organism evidence="2 3">
    <name type="scientific">Paramicrobacterium agarici</name>
    <dbReference type="NCBI Taxonomy" id="630514"/>
    <lineage>
        <taxon>Bacteria</taxon>
        <taxon>Bacillati</taxon>
        <taxon>Actinomycetota</taxon>
        <taxon>Actinomycetes</taxon>
        <taxon>Micrococcales</taxon>
        <taxon>Microbacteriaceae</taxon>
        <taxon>Paramicrobacterium</taxon>
    </lineage>
</organism>
<dbReference type="GO" id="GO:0005886">
    <property type="term" value="C:plasma membrane"/>
    <property type="evidence" value="ECO:0007669"/>
    <property type="project" value="TreeGrafter"/>
</dbReference>
<protein>
    <submittedName>
        <fullName evidence="2">Uncharacterized protein DUF3618</fullName>
    </submittedName>
</protein>
<evidence type="ECO:0000313" key="2">
    <source>
        <dbReference type="EMBL" id="PFG30246.1"/>
    </source>
</evidence>
<dbReference type="Gene3D" id="1.20.120.20">
    <property type="entry name" value="Apolipoprotein"/>
    <property type="match status" value="1"/>
</dbReference>
<dbReference type="Proteomes" id="UP000221369">
    <property type="component" value="Unassembled WGS sequence"/>
</dbReference>
<dbReference type="AlphaFoldDB" id="A0A2A9DV47"/>
<dbReference type="SUPFAM" id="SSF58113">
    <property type="entry name" value="Apolipoprotein A-I"/>
    <property type="match status" value="1"/>
</dbReference>
<proteinExistence type="predicted"/>
<dbReference type="RefSeq" id="WP_098406728.1">
    <property type="nucleotide sequence ID" value="NZ_PDJE01000001.1"/>
</dbReference>
<reference evidence="2 3" key="1">
    <citation type="submission" date="2017-10" db="EMBL/GenBank/DDBJ databases">
        <title>Sequencing the genomes of 1000 actinobacteria strains.</title>
        <authorList>
            <person name="Klenk H.-P."/>
        </authorList>
    </citation>
    <scope>NUCLEOTIDE SEQUENCE [LARGE SCALE GENOMIC DNA]</scope>
    <source>
        <strain evidence="2 3">DSM 21798</strain>
    </source>
</reference>
<dbReference type="PANTHER" id="PTHR47372:SF11">
    <property type="entry name" value="RE19971P"/>
    <property type="match status" value="1"/>
</dbReference>
<evidence type="ECO:0000256" key="1">
    <source>
        <dbReference type="SAM" id="MobiDB-lite"/>
    </source>
</evidence>
<feature type="compositionally biased region" description="Basic and acidic residues" evidence="1">
    <location>
        <begin position="177"/>
        <end position="189"/>
    </location>
</feature>
<feature type="compositionally biased region" description="Basic and acidic residues" evidence="1">
    <location>
        <begin position="39"/>
        <end position="53"/>
    </location>
</feature>
<dbReference type="EMBL" id="PDJE01000001">
    <property type="protein sequence ID" value="PFG30246.1"/>
    <property type="molecule type" value="Genomic_DNA"/>
</dbReference>
<dbReference type="Pfam" id="PF12277">
    <property type="entry name" value="DUF3618"/>
    <property type="match status" value="1"/>
</dbReference>
<comment type="caution">
    <text evidence="2">The sequence shown here is derived from an EMBL/GenBank/DDBJ whole genome shotgun (WGS) entry which is preliminary data.</text>
</comment>